<dbReference type="EMBL" id="CP133720">
    <property type="protein sequence ID" value="WMW80496.1"/>
    <property type="molecule type" value="Genomic_DNA"/>
</dbReference>
<accession>A0ABY9RGY8</accession>
<dbReference type="InterPro" id="IPR046732">
    <property type="entry name" value="DUF6624"/>
</dbReference>
<dbReference type="Pfam" id="PF20329">
    <property type="entry name" value="DUF6624"/>
    <property type="match status" value="1"/>
</dbReference>
<evidence type="ECO:0000256" key="1">
    <source>
        <dbReference type="SAM" id="SignalP"/>
    </source>
</evidence>
<sequence>MKSLILASVFTLSLAQAFAQDYPTLTSNARAAIAKNDYSTAVQQFELAFKLKSTNYGDLYDAACVAALAGNKDRAFQWLEESIAQGWTNFDHLSTDTDLVSLHNEARWGQLTGKLKLKLAELEKNYDQKLKAQLERIFIDDQSLRQQLDPTQKKYGFNSPEMNKLWDEIHTKDEANLREVEQILKEHGWLGSKEVGPRASQTIFLVIQHASAETRLKYIPMMRQAVKDKKANSANLALMLDRINTESGVKQIYGSQLRGKVEGGYELYEIEDPEHLDQRRAEMGLDPIASYIKRWDLTWDLTKYKEEMAAYDRAQVFQVADLEALSKRLWRGELKYLDYSKNVWTSIPSNLRISRSEHDPQTWLWSYGYDDEPHANAKDGLRLSTDGKTLGEEKVLSRTFIQKGAIRIVTTMAGKDDGRDAEFRFTYTIDKDSFERKKEVKLKGADDYFVRHIYSWKG</sequence>
<protein>
    <recommendedName>
        <fullName evidence="4">Tetratricopeptide repeat protein</fullName>
    </recommendedName>
</protein>
<reference evidence="2" key="1">
    <citation type="submission" date="2023-09" db="EMBL/GenBank/DDBJ databases">
        <title>Undibacterium sp. 20NA77.5 isolated from freshwater.</title>
        <authorList>
            <person name="Le V."/>
            <person name="Ko S.-R."/>
            <person name="Ahn C.-Y."/>
            <person name="Oh H.-M."/>
        </authorList>
    </citation>
    <scope>NUCLEOTIDE SEQUENCE</scope>
    <source>
        <strain evidence="2">20NA77.5</strain>
    </source>
</reference>
<keyword evidence="3" id="KW-1185">Reference proteome</keyword>
<feature type="signal peptide" evidence="1">
    <location>
        <begin position="1"/>
        <end position="19"/>
    </location>
</feature>
<evidence type="ECO:0008006" key="4">
    <source>
        <dbReference type="Google" id="ProtNLM"/>
    </source>
</evidence>
<evidence type="ECO:0000313" key="3">
    <source>
        <dbReference type="Proteomes" id="UP001181355"/>
    </source>
</evidence>
<name>A0ABY9RGY8_9BURK</name>
<evidence type="ECO:0000313" key="2">
    <source>
        <dbReference type="EMBL" id="WMW80496.1"/>
    </source>
</evidence>
<keyword evidence="1" id="KW-0732">Signal</keyword>
<gene>
    <name evidence="2" type="ORF">RF679_17930</name>
</gene>
<dbReference type="Proteomes" id="UP001181355">
    <property type="component" value="Chromosome"/>
</dbReference>
<feature type="chain" id="PRO_5047313707" description="Tetratricopeptide repeat protein" evidence="1">
    <location>
        <begin position="20"/>
        <end position="458"/>
    </location>
</feature>
<organism evidence="2 3">
    <name type="scientific">Undibacterium cyanobacteriorum</name>
    <dbReference type="NCBI Taxonomy" id="3073561"/>
    <lineage>
        <taxon>Bacteria</taxon>
        <taxon>Pseudomonadati</taxon>
        <taxon>Pseudomonadota</taxon>
        <taxon>Betaproteobacteria</taxon>
        <taxon>Burkholderiales</taxon>
        <taxon>Oxalobacteraceae</taxon>
        <taxon>Undibacterium</taxon>
    </lineage>
</organism>
<proteinExistence type="predicted"/>
<dbReference type="NCBIfam" id="NF047558">
    <property type="entry name" value="TPR_END_plus"/>
    <property type="match status" value="1"/>
</dbReference>
<dbReference type="RefSeq" id="WP_309481989.1">
    <property type="nucleotide sequence ID" value="NZ_CP133720.1"/>
</dbReference>